<evidence type="ECO:0000256" key="4">
    <source>
        <dbReference type="ARBA" id="ARBA00022692"/>
    </source>
</evidence>
<feature type="transmembrane region" description="Helical" evidence="7">
    <location>
        <begin position="291"/>
        <end position="315"/>
    </location>
</feature>
<gene>
    <name evidence="9" type="ORF">GGR27_003135</name>
</gene>
<keyword evidence="5 7" id="KW-1133">Transmembrane helix</keyword>
<evidence type="ECO:0000256" key="3">
    <source>
        <dbReference type="ARBA" id="ARBA00022475"/>
    </source>
</evidence>
<keyword evidence="3" id="KW-1003">Cell membrane</keyword>
<feature type="transmembrane region" description="Helical" evidence="7">
    <location>
        <begin position="365"/>
        <end position="385"/>
    </location>
</feature>
<evidence type="ECO:0000256" key="6">
    <source>
        <dbReference type="ARBA" id="ARBA00023136"/>
    </source>
</evidence>
<dbReference type="RefSeq" id="WP_168038876.1">
    <property type="nucleotide sequence ID" value="NZ_JAATJH010000005.1"/>
</dbReference>
<dbReference type="Gene3D" id="1.20.1250.20">
    <property type="entry name" value="MFS general substrate transporter like domains"/>
    <property type="match status" value="2"/>
</dbReference>
<feature type="transmembrane region" description="Helical" evidence="7">
    <location>
        <begin position="327"/>
        <end position="345"/>
    </location>
</feature>
<feature type="transmembrane region" description="Helical" evidence="7">
    <location>
        <begin position="73"/>
        <end position="90"/>
    </location>
</feature>
<feature type="transmembrane region" description="Helical" evidence="7">
    <location>
        <begin position="12"/>
        <end position="30"/>
    </location>
</feature>
<evidence type="ECO:0000256" key="2">
    <source>
        <dbReference type="ARBA" id="ARBA00022448"/>
    </source>
</evidence>
<keyword evidence="4 7" id="KW-0812">Transmembrane</keyword>
<dbReference type="EMBL" id="JAATJH010000005">
    <property type="protein sequence ID" value="NJC27618.1"/>
    <property type="molecule type" value="Genomic_DNA"/>
</dbReference>
<proteinExistence type="predicted"/>
<dbReference type="PANTHER" id="PTHR23522">
    <property type="entry name" value="BLL5896 PROTEIN"/>
    <property type="match status" value="1"/>
</dbReference>
<dbReference type="PANTHER" id="PTHR23522:SF4">
    <property type="entry name" value="NUCLEOSIDE PERMEASE NUPG-RELATED"/>
    <property type="match status" value="1"/>
</dbReference>
<keyword evidence="2" id="KW-0813">Transport</keyword>
<dbReference type="Pfam" id="PF03825">
    <property type="entry name" value="Nuc_H_symport"/>
    <property type="match status" value="1"/>
</dbReference>
<name>A0ABX0XFR5_9BACT</name>
<evidence type="ECO:0000259" key="8">
    <source>
        <dbReference type="PROSITE" id="PS50850"/>
    </source>
</evidence>
<evidence type="ECO:0000256" key="1">
    <source>
        <dbReference type="ARBA" id="ARBA00004651"/>
    </source>
</evidence>
<feature type="transmembrane region" description="Helical" evidence="7">
    <location>
        <begin position="235"/>
        <end position="254"/>
    </location>
</feature>
<organism evidence="9 10">
    <name type="scientific">Neolewinella antarctica</name>
    <dbReference type="NCBI Taxonomy" id="442734"/>
    <lineage>
        <taxon>Bacteria</taxon>
        <taxon>Pseudomonadati</taxon>
        <taxon>Bacteroidota</taxon>
        <taxon>Saprospiria</taxon>
        <taxon>Saprospirales</taxon>
        <taxon>Lewinellaceae</taxon>
        <taxon>Neolewinella</taxon>
    </lineage>
</organism>
<dbReference type="Proteomes" id="UP000770785">
    <property type="component" value="Unassembled WGS sequence"/>
</dbReference>
<evidence type="ECO:0000256" key="7">
    <source>
        <dbReference type="SAM" id="Phobius"/>
    </source>
</evidence>
<comment type="subcellular location">
    <subcellularLocation>
        <location evidence="1">Cell membrane</location>
        <topology evidence="1">Multi-pass membrane protein</topology>
    </subcellularLocation>
</comment>
<dbReference type="InterPro" id="IPR020846">
    <property type="entry name" value="MFS_dom"/>
</dbReference>
<sequence>MSLTFRLSALQWLQNSVYATTAIALGTYLLEALQFSGREVGLVYASSAIAATVAPPAIGWLADRHLRADRMLIWLNLAAALALVGCYFATSFVGFYAAILVFNLCFIPTFTLLNSICFHQLERPADQFPFVRTWGTIGFMLVGVSLSLLGWEATPWPLLAGAVMAVLTAVLSTSLDPIQPQPGFSWADLKGEEVGRIIREPGMLVLMVAMLLSCIPSSFYYSFVNPFLNEVGWPAAAAKMSLGQVIEIGALLSMPLLLRKVRFRKIIFWGLFVWGARYVAFAFGRPGELEWLLYAGVMVQGIAFVWIVIAAQIYIDKRVPVALRSTAQGLITFANQGFGIIVGSWLAGEVVNAYELPGGGHAWEIIWLVPGVVGLITALGFWWFFPRAGRL</sequence>
<reference evidence="9 10" key="1">
    <citation type="submission" date="2020-03" db="EMBL/GenBank/DDBJ databases">
        <title>Genomic Encyclopedia of Type Strains, Phase IV (KMG-IV): sequencing the most valuable type-strain genomes for metagenomic binning, comparative biology and taxonomic classification.</title>
        <authorList>
            <person name="Goeker M."/>
        </authorList>
    </citation>
    <scope>NUCLEOTIDE SEQUENCE [LARGE SCALE GENOMIC DNA]</scope>
    <source>
        <strain evidence="9 10">DSM 105096</strain>
    </source>
</reference>
<dbReference type="PROSITE" id="PS50850">
    <property type="entry name" value="MFS"/>
    <property type="match status" value="1"/>
</dbReference>
<dbReference type="InterPro" id="IPR036259">
    <property type="entry name" value="MFS_trans_sf"/>
</dbReference>
<feature type="transmembrane region" description="Helical" evidence="7">
    <location>
        <begin position="266"/>
        <end position="285"/>
    </location>
</feature>
<accession>A0ABX0XFR5</accession>
<protein>
    <submittedName>
        <fullName evidence="9">Nucleoside transporter</fullName>
    </submittedName>
</protein>
<dbReference type="SUPFAM" id="SSF103473">
    <property type="entry name" value="MFS general substrate transporter"/>
    <property type="match status" value="1"/>
</dbReference>
<feature type="transmembrane region" description="Helical" evidence="7">
    <location>
        <begin position="204"/>
        <end position="223"/>
    </location>
</feature>
<feature type="transmembrane region" description="Helical" evidence="7">
    <location>
        <begin position="42"/>
        <end position="61"/>
    </location>
</feature>
<feature type="domain" description="Major facilitator superfamily (MFS) profile" evidence="8">
    <location>
        <begin position="158"/>
        <end position="391"/>
    </location>
</feature>
<comment type="caution">
    <text evidence="9">The sequence shown here is derived from an EMBL/GenBank/DDBJ whole genome shotgun (WGS) entry which is preliminary data.</text>
</comment>
<feature type="transmembrane region" description="Helical" evidence="7">
    <location>
        <begin position="96"/>
        <end position="118"/>
    </location>
</feature>
<feature type="transmembrane region" description="Helical" evidence="7">
    <location>
        <begin position="156"/>
        <end position="175"/>
    </location>
</feature>
<evidence type="ECO:0000256" key="5">
    <source>
        <dbReference type="ARBA" id="ARBA00022989"/>
    </source>
</evidence>
<keyword evidence="10" id="KW-1185">Reference proteome</keyword>
<dbReference type="InterPro" id="IPR004740">
    <property type="entry name" value="Nuc_H_symport"/>
</dbReference>
<evidence type="ECO:0000313" key="9">
    <source>
        <dbReference type="EMBL" id="NJC27618.1"/>
    </source>
</evidence>
<evidence type="ECO:0000313" key="10">
    <source>
        <dbReference type="Proteomes" id="UP000770785"/>
    </source>
</evidence>
<feature type="transmembrane region" description="Helical" evidence="7">
    <location>
        <begin position="130"/>
        <end position="150"/>
    </location>
</feature>
<keyword evidence="6 7" id="KW-0472">Membrane</keyword>